<name>A0ABW7H2C0_9BURK</name>
<comment type="subcellular location">
    <subcellularLocation>
        <location evidence="9">Cytoplasm</location>
    </subcellularLocation>
</comment>
<keyword evidence="6 9" id="KW-0418">Kinase</keyword>
<feature type="binding site" evidence="9">
    <location>
        <position position="300"/>
    </location>
    <ligand>
        <name>substrate</name>
        <note>ligand shared between dimeric partners</note>
    </ligand>
</feature>
<keyword evidence="9" id="KW-0067">ATP-binding</keyword>
<evidence type="ECO:0000259" key="10">
    <source>
        <dbReference type="Pfam" id="PF00365"/>
    </source>
</evidence>
<dbReference type="NCBIfam" id="NF002872">
    <property type="entry name" value="PRK03202.1"/>
    <property type="match status" value="1"/>
</dbReference>
<feature type="binding site" description="in other chain" evidence="9">
    <location>
        <begin position="204"/>
        <end position="206"/>
    </location>
    <ligand>
        <name>substrate</name>
        <note>ligand shared between dimeric partners</note>
    </ligand>
</feature>
<dbReference type="Gene3D" id="3.40.50.460">
    <property type="entry name" value="Phosphofructokinase domain"/>
    <property type="match status" value="1"/>
</dbReference>
<feature type="binding site" evidence="9">
    <location>
        <begin position="137"/>
        <end position="140"/>
    </location>
    <ligand>
        <name>ATP</name>
        <dbReference type="ChEBI" id="CHEBI:30616"/>
    </ligand>
</feature>
<keyword evidence="8 9" id="KW-0324">Glycolysis</keyword>
<dbReference type="EC" id="2.7.1.11" evidence="9"/>
<feature type="binding site" description="in other chain" evidence="9">
    <location>
        <position position="257"/>
    </location>
    <ligand>
        <name>substrate</name>
        <note>ligand shared between dimeric partners</note>
    </ligand>
</feature>
<keyword evidence="3 9" id="KW-0963">Cytoplasm</keyword>
<evidence type="ECO:0000256" key="9">
    <source>
        <dbReference type="HAMAP-Rule" id="MF_01976"/>
    </source>
</evidence>
<comment type="caution">
    <text evidence="11">The sequence shown here is derived from an EMBL/GenBank/DDBJ whole genome shotgun (WGS) entry which is preliminary data.</text>
</comment>
<dbReference type="Proteomes" id="UP001606303">
    <property type="component" value="Unassembled WGS sequence"/>
</dbReference>
<proteinExistence type="inferred from homology"/>
<keyword evidence="4 9" id="KW-0808">Transferase</keyword>
<dbReference type="PROSITE" id="PS00433">
    <property type="entry name" value="PHOSPHOFRUCTOKINASE"/>
    <property type="match status" value="1"/>
</dbReference>
<feature type="site" description="Important for substrate specificity; cannot use PPi as phosphoryl donor" evidence="9">
    <location>
        <position position="139"/>
    </location>
</feature>
<gene>
    <name evidence="9" type="primary">pfkA</name>
    <name evidence="11" type="ORF">ACG01O_16565</name>
</gene>
<evidence type="ECO:0000256" key="8">
    <source>
        <dbReference type="ARBA" id="ARBA00023152"/>
    </source>
</evidence>
<dbReference type="RefSeq" id="WP_394386258.1">
    <property type="nucleotide sequence ID" value="NZ_JBIGIB010000004.1"/>
</dbReference>
<feature type="domain" description="Phosphofructokinase" evidence="10">
    <location>
        <begin position="19"/>
        <end position="332"/>
    </location>
</feature>
<dbReference type="InterPro" id="IPR012829">
    <property type="entry name" value="Phosphofructokinase_III"/>
</dbReference>
<dbReference type="SUPFAM" id="SSF53784">
    <property type="entry name" value="Phosphofructokinase"/>
    <property type="match status" value="1"/>
</dbReference>
<dbReference type="InterPro" id="IPR015912">
    <property type="entry name" value="Phosphofructokinase_CS"/>
</dbReference>
<keyword evidence="7 9" id="KW-0460">Magnesium</keyword>
<dbReference type="PANTHER" id="PTHR13697">
    <property type="entry name" value="PHOSPHOFRUCTOKINASE"/>
    <property type="match status" value="1"/>
</dbReference>
<comment type="function">
    <text evidence="9">Catalyzes the phosphorylation of D-fructose 6-phosphate to fructose 1,6-bisphosphate by ATP, the first committing step of glycolysis.</text>
</comment>
<feature type="binding site" evidence="9">
    <location>
        <position position="27"/>
    </location>
    <ligand>
        <name>ATP</name>
        <dbReference type="ChEBI" id="CHEBI:30616"/>
    </ligand>
</feature>
<evidence type="ECO:0000256" key="6">
    <source>
        <dbReference type="ARBA" id="ARBA00022777"/>
    </source>
</evidence>
<evidence type="ECO:0000256" key="4">
    <source>
        <dbReference type="ARBA" id="ARBA00022679"/>
    </source>
</evidence>
<reference evidence="11 12" key="1">
    <citation type="submission" date="2024-08" db="EMBL/GenBank/DDBJ databases">
        <authorList>
            <person name="Lu H."/>
        </authorList>
    </citation>
    <scope>NUCLEOTIDE SEQUENCE [LARGE SCALE GENOMIC DNA]</scope>
    <source>
        <strain evidence="11 12">BYS87W</strain>
    </source>
</reference>
<comment type="catalytic activity">
    <reaction evidence="9">
        <text>beta-D-fructose 6-phosphate + ATP = beta-D-fructose 1,6-bisphosphate + ADP + H(+)</text>
        <dbReference type="Rhea" id="RHEA:16109"/>
        <dbReference type="ChEBI" id="CHEBI:15378"/>
        <dbReference type="ChEBI" id="CHEBI:30616"/>
        <dbReference type="ChEBI" id="CHEBI:32966"/>
        <dbReference type="ChEBI" id="CHEBI:57634"/>
        <dbReference type="ChEBI" id="CHEBI:456216"/>
        <dbReference type="EC" id="2.7.1.11"/>
    </reaction>
</comment>
<dbReference type="Gene3D" id="3.40.50.450">
    <property type="match status" value="1"/>
</dbReference>
<accession>A0ABW7H2C0</accession>
<evidence type="ECO:0000256" key="1">
    <source>
        <dbReference type="ARBA" id="ARBA00001946"/>
    </source>
</evidence>
<comment type="caution">
    <text evidence="9">Lacks conserved residue(s) required for the propagation of feature annotation.</text>
</comment>
<dbReference type="EMBL" id="JBIGIB010000004">
    <property type="protein sequence ID" value="MFG6468242.1"/>
    <property type="molecule type" value="Genomic_DNA"/>
</dbReference>
<feature type="active site" description="Proton acceptor" evidence="9">
    <location>
        <position position="162"/>
    </location>
</feature>
<organism evidence="11 12">
    <name type="scientific">Pelomonas baiyunensis</name>
    <dbReference type="NCBI Taxonomy" id="3299026"/>
    <lineage>
        <taxon>Bacteria</taxon>
        <taxon>Pseudomonadati</taxon>
        <taxon>Pseudomonadota</taxon>
        <taxon>Betaproteobacteria</taxon>
        <taxon>Burkholderiales</taxon>
        <taxon>Sphaerotilaceae</taxon>
        <taxon>Roseateles</taxon>
    </lineage>
</organism>
<dbReference type="PANTHER" id="PTHR13697:SF52">
    <property type="entry name" value="ATP-DEPENDENT 6-PHOSPHOFRUCTOKINASE 3"/>
    <property type="match status" value="1"/>
</dbReference>
<dbReference type="InterPro" id="IPR000023">
    <property type="entry name" value="Phosphofructokinase_dom"/>
</dbReference>
<evidence type="ECO:0000256" key="5">
    <source>
        <dbReference type="ARBA" id="ARBA00022723"/>
    </source>
</evidence>
<dbReference type="GO" id="GO:0016740">
    <property type="term" value="F:transferase activity"/>
    <property type="evidence" value="ECO:0007669"/>
    <property type="project" value="UniProtKB-KW"/>
</dbReference>
<feature type="binding site" description="in other chain" evidence="9">
    <location>
        <begin position="306"/>
        <end position="309"/>
    </location>
    <ligand>
        <name>substrate</name>
        <note>ligand shared between dimeric partners</note>
    </ligand>
</feature>
<keyword evidence="5 9" id="KW-0479">Metal-binding</keyword>
<dbReference type="HAMAP" id="MF_01976">
    <property type="entry name" value="Phosphofructokinase_III"/>
    <property type="match status" value="1"/>
</dbReference>
<keyword evidence="9" id="KW-0547">Nucleotide-binding</keyword>
<feature type="binding site" evidence="9">
    <location>
        <begin position="96"/>
        <end position="97"/>
    </location>
    <ligand>
        <name>ATP</name>
        <dbReference type="ChEBI" id="CHEBI:30616"/>
    </ligand>
</feature>
<dbReference type="InterPro" id="IPR022953">
    <property type="entry name" value="ATP_PFK"/>
</dbReference>
<feature type="binding site" evidence="9">
    <location>
        <position position="197"/>
    </location>
    <ligand>
        <name>substrate</name>
        <note>ligand shared between dimeric partners</note>
    </ligand>
</feature>
<sequence>MSADAHPSRPVHPARPLRRIAITTGGGDAPGLNAVIQAVTRAALLRGWTCVGIRDGYDGLLRPDRYRAGDGCIELTAERVEGLAALGGTLLGSTSKGNPFAYPMPQPDGRTALVDRSQDLLDALAREGIDALVAVGGDGSLAIAHQLAQRGLPVVGVPKTIDNDLDGTVMTFGFDTAVAFASECLDRLHTTAASHHRVLTVEVMGRYAGWIALHAGLAGGAHAILLPEIPFDLAPVAELIARREAQGLGYSLVVVAEGAHPRDGERALCGPAEAGHAERLGGMGEQVSQALARLTGKDARCVVLGHLLRGGSPSAFDRVAALRFGAAAVRALAAGQSGVMVALDGRDVRPVPLAEVAGRMKAVPLDGDTLATARDLGVCLGLPQAADPGAGGRHS</sequence>
<feature type="binding site" description="in other chain" evidence="9">
    <location>
        <begin position="160"/>
        <end position="162"/>
    </location>
    <ligand>
        <name>substrate</name>
        <note>ligand shared between dimeric partners</note>
    </ligand>
</feature>
<evidence type="ECO:0000256" key="2">
    <source>
        <dbReference type="ARBA" id="ARBA00004679"/>
    </source>
</evidence>
<comment type="similarity">
    <text evidence="9">Belongs to the phosphofructokinase type A (PFKA) family. Mixed-substrate PFK group III subfamily.</text>
</comment>
<evidence type="ECO:0000256" key="3">
    <source>
        <dbReference type="ARBA" id="ARBA00022490"/>
    </source>
</evidence>
<feature type="binding site" evidence="9">
    <location>
        <position position="138"/>
    </location>
    <ligand>
        <name>Mg(2+)</name>
        <dbReference type="ChEBI" id="CHEBI:18420"/>
        <note>catalytic</note>
    </ligand>
</feature>
<evidence type="ECO:0000313" key="11">
    <source>
        <dbReference type="EMBL" id="MFG6468242.1"/>
    </source>
</evidence>
<evidence type="ECO:0000256" key="7">
    <source>
        <dbReference type="ARBA" id="ARBA00022842"/>
    </source>
</evidence>
<dbReference type="Pfam" id="PF00365">
    <property type="entry name" value="PFK"/>
    <property type="match status" value="1"/>
</dbReference>
<comment type="subunit">
    <text evidence="9">Homodimer or homotetramer.</text>
</comment>
<dbReference type="PRINTS" id="PR00476">
    <property type="entry name" value="PHFRCTKINASE"/>
</dbReference>
<protein>
    <recommendedName>
        <fullName evidence="9">ATP-dependent 6-phosphofructokinase</fullName>
        <shortName evidence="9">ATP-PFK</shortName>
        <shortName evidence="9">Phosphofructokinase</shortName>
        <ecNumber evidence="9">2.7.1.11</ecNumber>
    </recommendedName>
    <alternativeName>
        <fullName evidence="9">Phosphohexokinase</fullName>
    </alternativeName>
</protein>
<comment type="pathway">
    <text evidence="2 9">Carbohydrate degradation; glycolysis; D-glyceraldehyde 3-phosphate and glycerone phosphate from D-glucose: step 3/4.</text>
</comment>
<dbReference type="InterPro" id="IPR035966">
    <property type="entry name" value="PKF_sf"/>
</dbReference>
<evidence type="ECO:0000313" key="12">
    <source>
        <dbReference type="Proteomes" id="UP001606303"/>
    </source>
</evidence>
<keyword evidence="12" id="KW-1185">Reference proteome</keyword>
<comment type="cofactor">
    <cofactor evidence="1 9">
        <name>Mg(2+)</name>
        <dbReference type="ChEBI" id="CHEBI:18420"/>
    </cofactor>
</comment>